<dbReference type="STRING" id="662367.SAMN05216167_102609"/>
<dbReference type="GO" id="GO:0046872">
    <property type="term" value="F:metal ion binding"/>
    <property type="evidence" value="ECO:0007669"/>
    <property type="project" value="UniProtKB-KW"/>
</dbReference>
<keyword evidence="3 5" id="KW-0479">Metal-binding</keyword>
<dbReference type="Gene3D" id="1.10.490.10">
    <property type="entry name" value="Globins"/>
    <property type="match status" value="1"/>
</dbReference>
<keyword evidence="7" id="KW-1185">Reference proteome</keyword>
<dbReference type="GO" id="GO:0020037">
    <property type="term" value="F:heme binding"/>
    <property type="evidence" value="ECO:0007669"/>
    <property type="project" value="InterPro"/>
</dbReference>
<accession>A0A1I1MWB2</accession>
<evidence type="ECO:0000313" key="7">
    <source>
        <dbReference type="Proteomes" id="UP000198598"/>
    </source>
</evidence>
<reference evidence="6 7" key="1">
    <citation type="submission" date="2016-10" db="EMBL/GenBank/DDBJ databases">
        <authorList>
            <person name="de Groot N.N."/>
        </authorList>
    </citation>
    <scope>NUCLEOTIDE SEQUENCE [LARGE SCALE GENOMIC DNA]</scope>
    <source>
        <strain evidence="6 7">DSM 26130</strain>
    </source>
</reference>
<evidence type="ECO:0000256" key="2">
    <source>
        <dbReference type="ARBA" id="ARBA00022617"/>
    </source>
</evidence>
<dbReference type="Proteomes" id="UP000198598">
    <property type="component" value="Unassembled WGS sequence"/>
</dbReference>
<gene>
    <name evidence="6" type="ORF">SAMN05216167_102609</name>
</gene>
<name>A0A1I1MWB2_9BACT</name>
<dbReference type="CDD" id="cd14775">
    <property type="entry name" value="TrHb2_O-like"/>
    <property type="match status" value="1"/>
</dbReference>
<dbReference type="AlphaFoldDB" id="A0A1I1MWB2"/>
<dbReference type="GO" id="GO:0019825">
    <property type="term" value="F:oxygen binding"/>
    <property type="evidence" value="ECO:0007669"/>
    <property type="project" value="InterPro"/>
</dbReference>
<sequence length="161" mass="18352">METQSKTTVPTLYEWAGGMEKFEAWTRLFYQRVNEDPILEPVFRGMSPEHARHVAHFIAEVFRGPTTYSDTEGSHYEMIHHHMGKNLTEVQRRRWVNLIQEAADEVGVPDDPEFRSALVGYLEWGSRLAVINSNTDTIGEAVDAPMPKWGWGETGGPYIST</sequence>
<keyword evidence="2 5" id="KW-0349">Heme</keyword>
<proteinExistence type="predicted"/>
<dbReference type="OrthoDB" id="25954at2"/>
<keyword evidence="1" id="KW-0813">Transport</keyword>
<evidence type="ECO:0000256" key="1">
    <source>
        <dbReference type="ARBA" id="ARBA00022448"/>
    </source>
</evidence>
<dbReference type="Pfam" id="PF01152">
    <property type="entry name" value="Bac_globin"/>
    <property type="match status" value="1"/>
</dbReference>
<evidence type="ECO:0000256" key="5">
    <source>
        <dbReference type="PIRSR" id="PIRSR601486-1"/>
    </source>
</evidence>
<evidence type="ECO:0000256" key="4">
    <source>
        <dbReference type="ARBA" id="ARBA00023004"/>
    </source>
</evidence>
<dbReference type="SUPFAM" id="SSF46458">
    <property type="entry name" value="Globin-like"/>
    <property type="match status" value="1"/>
</dbReference>
<dbReference type="RefSeq" id="WP_093824713.1">
    <property type="nucleotide sequence ID" value="NZ_FOLQ01000002.1"/>
</dbReference>
<evidence type="ECO:0000313" key="6">
    <source>
        <dbReference type="EMBL" id="SFC85840.1"/>
    </source>
</evidence>
<evidence type="ECO:0000256" key="3">
    <source>
        <dbReference type="ARBA" id="ARBA00022723"/>
    </source>
</evidence>
<dbReference type="InterPro" id="IPR001486">
    <property type="entry name" value="Hemoglobin_trunc"/>
</dbReference>
<dbReference type="InterPro" id="IPR009050">
    <property type="entry name" value="Globin-like_sf"/>
</dbReference>
<dbReference type="InterPro" id="IPR012292">
    <property type="entry name" value="Globin/Proto"/>
</dbReference>
<organism evidence="6 7">
    <name type="scientific">Spirosoma endophyticum</name>
    <dbReference type="NCBI Taxonomy" id="662367"/>
    <lineage>
        <taxon>Bacteria</taxon>
        <taxon>Pseudomonadati</taxon>
        <taxon>Bacteroidota</taxon>
        <taxon>Cytophagia</taxon>
        <taxon>Cytophagales</taxon>
        <taxon>Cytophagaceae</taxon>
        <taxon>Spirosoma</taxon>
    </lineage>
</organism>
<protein>
    <submittedName>
        <fullName evidence="6">Hemoglobin</fullName>
    </submittedName>
</protein>
<feature type="binding site" description="distal binding residue" evidence="5">
    <location>
        <position position="53"/>
    </location>
    <ligand>
        <name>heme</name>
        <dbReference type="ChEBI" id="CHEBI:30413"/>
    </ligand>
    <ligandPart>
        <name>Fe</name>
        <dbReference type="ChEBI" id="CHEBI:18248"/>
    </ligandPart>
</feature>
<keyword evidence="4 5" id="KW-0408">Iron</keyword>
<dbReference type="EMBL" id="FOLQ01000002">
    <property type="protein sequence ID" value="SFC85840.1"/>
    <property type="molecule type" value="Genomic_DNA"/>
</dbReference>